<protein>
    <submittedName>
        <fullName evidence="1">Uncharacterized protein</fullName>
    </submittedName>
</protein>
<dbReference type="EMBL" id="JAXCGZ010001934">
    <property type="protein sequence ID" value="KAK7084962.1"/>
    <property type="molecule type" value="Genomic_DNA"/>
</dbReference>
<proteinExistence type="predicted"/>
<dbReference type="AlphaFoldDB" id="A0AAN8XK07"/>
<name>A0AAN8XK07_HALRR</name>
<accession>A0AAN8XK07</accession>
<keyword evidence="2" id="KW-1185">Reference proteome</keyword>
<feature type="non-terminal residue" evidence="1">
    <location>
        <position position="1"/>
    </location>
</feature>
<evidence type="ECO:0000313" key="2">
    <source>
        <dbReference type="Proteomes" id="UP001381693"/>
    </source>
</evidence>
<dbReference type="Proteomes" id="UP001381693">
    <property type="component" value="Unassembled WGS sequence"/>
</dbReference>
<gene>
    <name evidence="1" type="ORF">SK128_019654</name>
</gene>
<organism evidence="1 2">
    <name type="scientific">Halocaridina rubra</name>
    <name type="common">Hawaiian red shrimp</name>
    <dbReference type="NCBI Taxonomy" id="373956"/>
    <lineage>
        <taxon>Eukaryota</taxon>
        <taxon>Metazoa</taxon>
        <taxon>Ecdysozoa</taxon>
        <taxon>Arthropoda</taxon>
        <taxon>Crustacea</taxon>
        <taxon>Multicrustacea</taxon>
        <taxon>Malacostraca</taxon>
        <taxon>Eumalacostraca</taxon>
        <taxon>Eucarida</taxon>
        <taxon>Decapoda</taxon>
        <taxon>Pleocyemata</taxon>
        <taxon>Caridea</taxon>
        <taxon>Atyoidea</taxon>
        <taxon>Atyidae</taxon>
        <taxon>Halocaridina</taxon>
    </lineage>
</organism>
<evidence type="ECO:0000313" key="1">
    <source>
        <dbReference type="EMBL" id="KAK7084962.1"/>
    </source>
</evidence>
<sequence length="65" mass="7255">GNCMKRKLKGEMQLGTHQYPMPMAPCTECLCNSCARGVYPPPPIGHFLIPSHIPDLLHFISEFPC</sequence>
<comment type="caution">
    <text evidence="1">The sequence shown here is derived from an EMBL/GenBank/DDBJ whole genome shotgun (WGS) entry which is preliminary data.</text>
</comment>
<feature type="non-terminal residue" evidence="1">
    <location>
        <position position="65"/>
    </location>
</feature>
<reference evidence="1 2" key="1">
    <citation type="submission" date="2023-11" db="EMBL/GenBank/DDBJ databases">
        <title>Halocaridina rubra genome assembly.</title>
        <authorList>
            <person name="Smith C."/>
        </authorList>
    </citation>
    <scope>NUCLEOTIDE SEQUENCE [LARGE SCALE GENOMIC DNA]</scope>
    <source>
        <strain evidence="1">EP-1</strain>
        <tissue evidence="1">Whole</tissue>
    </source>
</reference>